<dbReference type="GO" id="GO:0005730">
    <property type="term" value="C:nucleolus"/>
    <property type="evidence" value="ECO:0007669"/>
    <property type="project" value="TreeGrafter"/>
</dbReference>
<feature type="compositionally biased region" description="Polar residues" evidence="1">
    <location>
        <begin position="145"/>
        <end position="157"/>
    </location>
</feature>
<feature type="compositionally biased region" description="Basic and acidic residues" evidence="1">
    <location>
        <begin position="525"/>
        <end position="535"/>
    </location>
</feature>
<feature type="region of interest" description="Disordered" evidence="1">
    <location>
        <begin position="141"/>
        <end position="178"/>
    </location>
</feature>
<dbReference type="Pfam" id="PF01585">
    <property type="entry name" value="G-patch"/>
    <property type="match status" value="1"/>
</dbReference>
<reference evidence="3" key="1">
    <citation type="journal article" date="2023" name="G3 (Bethesda)">
        <title>A reference genome for the long-term kleptoplast-retaining sea slug Elysia crispata morphotype clarki.</title>
        <authorList>
            <person name="Eastman K.E."/>
            <person name="Pendleton A.L."/>
            <person name="Shaikh M.A."/>
            <person name="Suttiyut T."/>
            <person name="Ogas R."/>
            <person name="Tomko P."/>
            <person name="Gavelis G."/>
            <person name="Widhalm J.R."/>
            <person name="Wisecaver J.H."/>
        </authorList>
    </citation>
    <scope>NUCLEOTIDE SEQUENCE</scope>
    <source>
        <strain evidence="3">ECLA1</strain>
    </source>
</reference>
<feature type="region of interest" description="Disordered" evidence="1">
    <location>
        <begin position="93"/>
        <end position="121"/>
    </location>
</feature>
<evidence type="ECO:0000259" key="2">
    <source>
        <dbReference type="PROSITE" id="PS50174"/>
    </source>
</evidence>
<feature type="compositionally biased region" description="Polar residues" evidence="1">
    <location>
        <begin position="550"/>
        <end position="562"/>
    </location>
</feature>
<feature type="compositionally biased region" description="Basic and acidic residues" evidence="1">
    <location>
        <begin position="240"/>
        <end position="261"/>
    </location>
</feature>
<feature type="region of interest" description="Disordered" evidence="1">
    <location>
        <begin position="325"/>
        <end position="357"/>
    </location>
</feature>
<name>A0AAE1AT25_9GAST</name>
<feature type="domain" description="G-patch" evidence="2">
    <location>
        <begin position="26"/>
        <end position="72"/>
    </location>
</feature>
<evidence type="ECO:0000256" key="1">
    <source>
        <dbReference type="SAM" id="MobiDB-lite"/>
    </source>
</evidence>
<accession>A0AAE1AT25</accession>
<feature type="region of interest" description="Disordered" evidence="1">
    <location>
        <begin position="414"/>
        <end position="602"/>
    </location>
</feature>
<dbReference type="PANTHER" id="PTHR23149">
    <property type="entry name" value="G PATCH DOMAIN CONTAINING PROTEIN"/>
    <property type="match status" value="1"/>
</dbReference>
<dbReference type="PANTHER" id="PTHR23149:SF27">
    <property type="entry name" value="PIN2_TERF1-INTERACTING TELOMERASE INHIBITOR 1"/>
    <property type="match status" value="1"/>
</dbReference>
<feature type="compositionally biased region" description="Basic and acidic residues" evidence="1">
    <location>
        <begin position="94"/>
        <end position="114"/>
    </location>
</feature>
<sequence>MALLAEGKRKTKYGLDPQNTQWSKDTNKFGQRLMEKMGWEKGKGLGANENGMTEHVKASYKWDQSGLGAGPQNPDAWVAHQDDFNDLLKMLNSGKEDEKPEDKDKASQAKDGQKRYYGRFSRGRVQTLRTTEDLDCIFGRRKSASAPTTPSNQSVANSDDEGNGEGGTTDKSHGLTTVTSTTSVHDYFAKKMREIKARQAKSTEMEEVSDDVQKHNESKTGLKMKAAVYGMVGFSYCDTENEKNSDNDNSGDFRNKSEGRSSRGWYQSWDLNQNEGEIALNGDKHSSMKPKAKKKKKDKKAKRNDVDEGETVVCIAAEESVESATLCDKGVEQKESSKKKKKLKNKHDTSLNLDADSHNETKVMLDAKSIGSGGVLELNNKGSSVSVDQKFERNKNEEGDSVNLVAENAVQCEDTDSFSKKKKKKRKAYEELEDHLKQETKKRKTSCEVTEMANKDLLIGLDEGNLKENKTKKKKRRKGKDLPDSGNCDGSIGSDIKENSQHGNSEEKPSEISSAEKKKWKRLKKDASNDFKNENSKLANDTVVIPSPNPAATVNGTRNNKNTSHEAQKSPSNLFKPRGTQGKKKKKKLSKQKKSIFPGSNLEDLNGYAVVKTDSEEKVKKIKKSSKIKKRGFICARDVDDKLRKIAKVHGGMVGKSESVRS</sequence>
<dbReference type="Proteomes" id="UP001283361">
    <property type="component" value="Unassembled WGS sequence"/>
</dbReference>
<feature type="compositionally biased region" description="Basic residues" evidence="1">
    <location>
        <begin position="581"/>
        <end position="594"/>
    </location>
</feature>
<feature type="compositionally biased region" description="Basic residues" evidence="1">
    <location>
        <begin position="470"/>
        <end position="479"/>
    </location>
</feature>
<dbReference type="InterPro" id="IPR050656">
    <property type="entry name" value="PINX1"/>
</dbReference>
<dbReference type="SMART" id="SM00443">
    <property type="entry name" value="G_patch"/>
    <property type="match status" value="1"/>
</dbReference>
<dbReference type="GO" id="GO:0003676">
    <property type="term" value="F:nucleic acid binding"/>
    <property type="evidence" value="ECO:0007669"/>
    <property type="project" value="InterPro"/>
</dbReference>
<proteinExistence type="predicted"/>
<dbReference type="GO" id="GO:0010521">
    <property type="term" value="F:telomerase inhibitor activity"/>
    <property type="evidence" value="ECO:0007669"/>
    <property type="project" value="TreeGrafter"/>
</dbReference>
<feature type="region of interest" description="Disordered" evidence="1">
    <location>
        <begin position="1"/>
        <end position="26"/>
    </location>
</feature>
<feature type="compositionally biased region" description="Basic and acidic residues" evidence="1">
    <location>
        <begin position="495"/>
        <end position="517"/>
    </location>
</feature>
<feature type="compositionally biased region" description="Basic residues" evidence="1">
    <location>
        <begin position="287"/>
        <end position="302"/>
    </location>
</feature>
<protein>
    <recommendedName>
        <fullName evidence="2">G-patch domain-containing protein</fullName>
    </recommendedName>
</protein>
<dbReference type="InterPro" id="IPR000467">
    <property type="entry name" value="G_patch_dom"/>
</dbReference>
<dbReference type="EMBL" id="JAWDGP010001383">
    <property type="protein sequence ID" value="KAK3792222.1"/>
    <property type="molecule type" value="Genomic_DNA"/>
</dbReference>
<organism evidence="3 4">
    <name type="scientific">Elysia crispata</name>
    <name type="common">lettuce slug</name>
    <dbReference type="NCBI Taxonomy" id="231223"/>
    <lineage>
        <taxon>Eukaryota</taxon>
        <taxon>Metazoa</taxon>
        <taxon>Spiralia</taxon>
        <taxon>Lophotrochozoa</taxon>
        <taxon>Mollusca</taxon>
        <taxon>Gastropoda</taxon>
        <taxon>Heterobranchia</taxon>
        <taxon>Euthyneura</taxon>
        <taxon>Panpulmonata</taxon>
        <taxon>Sacoglossa</taxon>
        <taxon>Placobranchoidea</taxon>
        <taxon>Plakobranchidae</taxon>
        <taxon>Elysia</taxon>
    </lineage>
</organism>
<gene>
    <name evidence="3" type="ORF">RRG08_035978</name>
</gene>
<feature type="region of interest" description="Disordered" evidence="1">
    <location>
        <begin position="240"/>
        <end position="309"/>
    </location>
</feature>
<dbReference type="AlphaFoldDB" id="A0AAE1AT25"/>
<evidence type="ECO:0000313" key="3">
    <source>
        <dbReference type="EMBL" id="KAK3792222.1"/>
    </source>
</evidence>
<comment type="caution">
    <text evidence="3">The sequence shown here is derived from an EMBL/GenBank/DDBJ whole genome shotgun (WGS) entry which is preliminary data.</text>
</comment>
<evidence type="ECO:0000313" key="4">
    <source>
        <dbReference type="Proteomes" id="UP001283361"/>
    </source>
</evidence>
<feature type="compositionally biased region" description="Basic and acidic residues" evidence="1">
    <location>
        <begin position="428"/>
        <end position="439"/>
    </location>
</feature>
<dbReference type="PROSITE" id="PS50174">
    <property type="entry name" value="G_PATCH"/>
    <property type="match status" value="1"/>
</dbReference>
<keyword evidence="4" id="KW-1185">Reference proteome</keyword>